<dbReference type="AlphaFoldDB" id="A0A7J8B7T8"/>
<dbReference type="Proteomes" id="UP000593571">
    <property type="component" value="Unassembled WGS sequence"/>
</dbReference>
<keyword evidence="1" id="KW-0732">Signal</keyword>
<accession>A0A7J8B7T8</accession>
<reference evidence="2 3" key="1">
    <citation type="journal article" date="2020" name="Nature">
        <title>Six reference-quality genomes reveal evolution of bat adaptations.</title>
        <authorList>
            <person name="Jebb D."/>
            <person name="Huang Z."/>
            <person name="Pippel M."/>
            <person name="Hughes G.M."/>
            <person name="Lavrichenko K."/>
            <person name="Devanna P."/>
            <person name="Winkler S."/>
            <person name="Jermiin L.S."/>
            <person name="Skirmuntt E.C."/>
            <person name="Katzourakis A."/>
            <person name="Burkitt-Gray L."/>
            <person name="Ray D.A."/>
            <person name="Sullivan K.A.M."/>
            <person name="Roscito J.G."/>
            <person name="Kirilenko B.M."/>
            <person name="Davalos L.M."/>
            <person name="Corthals A.P."/>
            <person name="Power M.L."/>
            <person name="Jones G."/>
            <person name="Ransome R.D."/>
            <person name="Dechmann D.K.N."/>
            <person name="Locatelli A.G."/>
            <person name="Puechmaille S.J."/>
            <person name="Fedrigo O."/>
            <person name="Jarvis E.D."/>
            <person name="Hiller M."/>
            <person name="Vernes S.C."/>
            <person name="Myers E.W."/>
            <person name="Teeling E.C."/>
        </authorList>
    </citation>
    <scope>NUCLEOTIDE SEQUENCE [LARGE SCALE GENOMIC DNA]</scope>
    <source>
        <strain evidence="2">MRouAeg1</strain>
        <tissue evidence="2">Muscle</tissue>
    </source>
</reference>
<evidence type="ECO:0000313" key="2">
    <source>
        <dbReference type="EMBL" id="KAF6394702.1"/>
    </source>
</evidence>
<evidence type="ECO:0000256" key="1">
    <source>
        <dbReference type="SAM" id="SignalP"/>
    </source>
</evidence>
<comment type="caution">
    <text evidence="2">The sequence shown here is derived from an EMBL/GenBank/DDBJ whole genome shotgun (WGS) entry which is preliminary data.</text>
</comment>
<organism evidence="2 3">
    <name type="scientific">Rousettus aegyptiacus</name>
    <name type="common">Egyptian fruit bat</name>
    <name type="synonym">Pteropus aegyptiacus</name>
    <dbReference type="NCBI Taxonomy" id="9407"/>
    <lineage>
        <taxon>Eukaryota</taxon>
        <taxon>Metazoa</taxon>
        <taxon>Chordata</taxon>
        <taxon>Craniata</taxon>
        <taxon>Vertebrata</taxon>
        <taxon>Euteleostomi</taxon>
        <taxon>Mammalia</taxon>
        <taxon>Eutheria</taxon>
        <taxon>Laurasiatheria</taxon>
        <taxon>Chiroptera</taxon>
        <taxon>Yinpterochiroptera</taxon>
        <taxon>Pteropodoidea</taxon>
        <taxon>Pteropodidae</taxon>
        <taxon>Rousettinae</taxon>
        <taxon>Rousettus</taxon>
    </lineage>
</organism>
<sequence length="144" mass="16048">MLLVLGLCLGTRLNCFKLEVVPGGLQDSSVFLAWWQSSRPRWGPRRGEGPPPPLFTALSTGPKPFPTCLFFLLEEETAPCKGLSCRYRCVRRHRSPVQTPRCSVHVRGYLTSADKTNTCQSLGSESWPSEPMTAIGKVYFFPSL</sequence>
<name>A0A7J8B7T8_ROUAE</name>
<feature type="signal peptide" evidence="1">
    <location>
        <begin position="1"/>
        <end position="15"/>
    </location>
</feature>
<protein>
    <recommendedName>
        <fullName evidence="4">Secreted protein</fullName>
    </recommendedName>
</protein>
<gene>
    <name evidence="2" type="ORF">HJG63_010027</name>
</gene>
<dbReference type="EMBL" id="JACASE010000019">
    <property type="protein sequence ID" value="KAF6394702.1"/>
    <property type="molecule type" value="Genomic_DNA"/>
</dbReference>
<evidence type="ECO:0008006" key="4">
    <source>
        <dbReference type="Google" id="ProtNLM"/>
    </source>
</evidence>
<evidence type="ECO:0000313" key="3">
    <source>
        <dbReference type="Proteomes" id="UP000593571"/>
    </source>
</evidence>
<proteinExistence type="predicted"/>
<feature type="chain" id="PRO_5029836232" description="Secreted protein" evidence="1">
    <location>
        <begin position="16"/>
        <end position="144"/>
    </location>
</feature>
<keyword evidence="3" id="KW-1185">Reference proteome</keyword>